<dbReference type="OrthoDB" id="5294347at2"/>
<proteinExistence type="predicted"/>
<dbReference type="SUPFAM" id="SSF158682">
    <property type="entry name" value="TerB-like"/>
    <property type="match status" value="1"/>
</dbReference>
<dbReference type="CDD" id="cd07313">
    <property type="entry name" value="terB_like_2"/>
    <property type="match status" value="1"/>
</dbReference>
<gene>
    <name evidence="2" type="ORF">AC626_15475</name>
</gene>
<dbReference type="PATRIC" id="fig|43658.6.peg.2389"/>
<reference evidence="3" key="1">
    <citation type="submission" date="2015-07" db="EMBL/GenBank/DDBJ databases">
        <title>Draft genome sequence of a Pseudoalteromonas rubra strain, OCN096, isolated from Kaneohe Bay, Oahu, Hawaii.</title>
        <authorList>
            <person name="Beurmann S."/>
            <person name="Ushijima B."/>
            <person name="Belcaid M."/>
            <person name="Callahan S.M."/>
            <person name="Aeby G.S."/>
        </authorList>
    </citation>
    <scope>NUCLEOTIDE SEQUENCE [LARGE SCALE GENOMIC DNA]</scope>
    <source>
        <strain evidence="3">OCN096</strain>
    </source>
</reference>
<dbReference type="Pfam" id="PF05099">
    <property type="entry name" value="TerB"/>
    <property type="match status" value="1"/>
</dbReference>
<sequence length="153" mass="17146">MFAQLRKFINNLAQQPESEQAPDFTTALAALMVEIMRADGETHADECHMIARLLTQHSGISTQASELIRDQAISMVDEAIDLHRFVRVVNAHTGELERIEVIELLWLVAYADGSLDPHEEHMVRKIAGLLYVAHADFISAKLTAREQLGLTDQ</sequence>
<dbReference type="InterPro" id="IPR007791">
    <property type="entry name" value="DjlA_N"/>
</dbReference>
<dbReference type="InterPro" id="IPR029024">
    <property type="entry name" value="TerB-like"/>
</dbReference>
<evidence type="ECO:0000313" key="2">
    <source>
        <dbReference type="EMBL" id="KNC66680.1"/>
    </source>
</evidence>
<dbReference type="AlphaFoldDB" id="A0A0L0EQN0"/>
<evidence type="ECO:0000259" key="1">
    <source>
        <dbReference type="Pfam" id="PF05099"/>
    </source>
</evidence>
<feature type="domain" description="Co-chaperone DjlA N-terminal" evidence="1">
    <location>
        <begin position="26"/>
        <end position="141"/>
    </location>
</feature>
<comment type="caution">
    <text evidence="2">The sequence shown here is derived from an EMBL/GenBank/DDBJ whole genome shotgun (WGS) entry which is preliminary data.</text>
</comment>
<dbReference type="EMBL" id="LFZX01000127">
    <property type="protein sequence ID" value="KNC66680.1"/>
    <property type="molecule type" value="Genomic_DNA"/>
</dbReference>
<organism evidence="2 3">
    <name type="scientific">Pseudoalteromonas rubra</name>
    <dbReference type="NCBI Taxonomy" id="43658"/>
    <lineage>
        <taxon>Bacteria</taxon>
        <taxon>Pseudomonadati</taxon>
        <taxon>Pseudomonadota</taxon>
        <taxon>Gammaproteobacteria</taxon>
        <taxon>Alteromonadales</taxon>
        <taxon>Pseudoalteromonadaceae</taxon>
        <taxon>Pseudoalteromonas</taxon>
    </lineage>
</organism>
<accession>A0A0L0EQN0</accession>
<dbReference type="Gene3D" id="1.10.3680.10">
    <property type="entry name" value="TerB-like"/>
    <property type="match status" value="1"/>
</dbReference>
<name>A0A0L0EQN0_9GAMM</name>
<evidence type="ECO:0000313" key="3">
    <source>
        <dbReference type="Proteomes" id="UP000036850"/>
    </source>
</evidence>
<dbReference type="Proteomes" id="UP000036850">
    <property type="component" value="Unassembled WGS sequence"/>
</dbReference>
<protein>
    <recommendedName>
        <fullName evidence="1">Co-chaperone DjlA N-terminal domain-containing protein</fullName>
    </recommendedName>
</protein>